<feature type="non-terminal residue" evidence="3">
    <location>
        <position position="1"/>
    </location>
</feature>
<dbReference type="GO" id="GO:0016567">
    <property type="term" value="P:protein ubiquitination"/>
    <property type="evidence" value="ECO:0007669"/>
    <property type="project" value="InterPro"/>
</dbReference>
<evidence type="ECO:0000313" key="4">
    <source>
        <dbReference type="Proteomes" id="UP000681967"/>
    </source>
</evidence>
<accession>A0A8S3B3G1</accession>
<organism evidence="3 4">
    <name type="scientific">Rotaria magnacalcarata</name>
    <dbReference type="NCBI Taxonomy" id="392030"/>
    <lineage>
        <taxon>Eukaryota</taxon>
        <taxon>Metazoa</taxon>
        <taxon>Spiralia</taxon>
        <taxon>Gnathifera</taxon>
        <taxon>Rotifera</taxon>
        <taxon>Eurotatoria</taxon>
        <taxon>Bdelloidea</taxon>
        <taxon>Philodinida</taxon>
        <taxon>Philodinidae</taxon>
        <taxon>Rotaria</taxon>
    </lineage>
</organism>
<dbReference type="EMBL" id="CAJOBH010136975">
    <property type="protein sequence ID" value="CAF4786768.1"/>
    <property type="molecule type" value="Genomic_DNA"/>
</dbReference>
<dbReference type="AlphaFoldDB" id="A0A8S3B3G1"/>
<dbReference type="PROSITE" id="PS51416">
    <property type="entry name" value="MIB_HERC2"/>
    <property type="match status" value="1"/>
</dbReference>
<dbReference type="Proteomes" id="UP000681720">
    <property type="component" value="Unassembled WGS sequence"/>
</dbReference>
<dbReference type="InterPro" id="IPR037252">
    <property type="entry name" value="Mib_Herc2_sf"/>
</dbReference>
<feature type="domain" description="MIB/HERC2" evidence="1">
    <location>
        <begin position="1"/>
        <end position="27"/>
    </location>
</feature>
<dbReference type="SUPFAM" id="SSF159034">
    <property type="entry name" value="Mib/herc2 domain-like"/>
    <property type="match status" value="1"/>
</dbReference>
<comment type="caution">
    <text evidence="3">The sequence shown here is derived from an EMBL/GenBank/DDBJ whole genome shotgun (WGS) entry which is preliminary data.</text>
</comment>
<dbReference type="Proteomes" id="UP000681967">
    <property type="component" value="Unassembled WGS sequence"/>
</dbReference>
<protein>
    <recommendedName>
        <fullName evidence="1">MIB/HERC2 domain-containing protein</fullName>
    </recommendedName>
</protein>
<dbReference type="Gene3D" id="2.30.30.40">
    <property type="entry name" value="SH3 Domains"/>
    <property type="match status" value="1"/>
</dbReference>
<sequence>VVWDNDRENLYRVGFDGMVDLSVLSPGKGGYYYPDHAPSLGKN</sequence>
<dbReference type="GO" id="GO:0046872">
    <property type="term" value="F:metal ion binding"/>
    <property type="evidence" value="ECO:0007669"/>
    <property type="project" value="InterPro"/>
</dbReference>
<reference evidence="3" key="1">
    <citation type="submission" date="2021-02" db="EMBL/GenBank/DDBJ databases">
        <authorList>
            <person name="Nowell W R."/>
        </authorList>
    </citation>
    <scope>NUCLEOTIDE SEQUENCE</scope>
</reference>
<name>A0A8S3B3G1_9BILA</name>
<dbReference type="GO" id="GO:0004842">
    <property type="term" value="F:ubiquitin-protein transferase activity"/>
    <property type="evidence" value="ECO:0007669"/>
    <property type="project" value="InterPro"/>
</dbReference>
<dbReference type="EMBL" id="CAJOBJ010102266">
    <property type="protein sequence ID" value="CAF4593302.1"/>
    <property type="molecule type" value="Genomic_DNA"/>
</dbReference>
<evidence type="ECO:0000313" key="2">
    <source>
        <dbReference type="EMBL" id="CAF4593302.1"/>
    </source>
</evidence>
<evidence type="ECO:0000259" key="1">
    <source>
        <dbReference type="PROSITE" id="PS51416"/>
    </source>
</evidence>
<proteinExistence type="predicted"/>
<gene>
    <name evidence="3" type="ORF">BYL167_LOCUS47550</name>
    <name evidence="2" type="ORF">GIL414_LOCUS38591</name>
</gene>
<dbReference type="InterPro" id="IPR010606">
    <property type="entry name" value="Mib_Herc2"/>
</dbReference>
<evidence type="ECO:0000313" key="3">
    <source>
        <dbReference type="EMBL" id="CAF4786768.1"/>
    </source>
</evidence>